<reference evidence="3 4" key="1">
    <citation type="submission" date="2020-11" db="EMBL/GenBank/DDBJ databases">
        <title>Streptomyces spirodelae sp. nov., isolated from duckweed.</title>
        <authorList>
            <person name="Saimee Y."/>
            <person name="Duangmal K."/>
        </authorList>
    </citation>
    <scope>NUCLEOTIDE SEQUENCE [LARGE SCALE GENOMIC DNA]</scope>
    <source>
        <strain evidence="3 4">S16-07</strain>
    </source>
</reference>
<dbReference type="PANTHER" id="PTHR36166:SF1">
    <property type="entry name" value="SRPBCC DOMAIN-CONTAINING PROTEIN"/>
    <property type="match status" value="1"/>
</dbReference>
<sequence>MISTSKFTPADSAAAPAAPRPAPVRRRRSRWLVSIAVLVALLAGYTTWSNTQPVRLTASIRIQATPEEVWQVLTDFAAYPEWNPFLTSAEVTSPGGRLDEGAHMRIVMHDDSGDSTFTPRIQTVAPGQELRWLGKVEPGWIADGEHRFTIEKDGPHHVRLTQSERFTGVAVPFVAGRLKSQTLPQFRAMNEALAKRAEGLQ</sequence>
<name>A0ABS3XHR8_9ACTN</name>
<evidence type="ECO:0000313" key="3">
    <source>
        <dbReference type="EMBL" id="MBO8194958.1"/>
    </source>
</evidence>
<dbReference type="PANTHER" id="PTHR36166">
    <property type="entry name" value="CHROMOSOME 9, WHOLE GENOME SHOTGUN SEQUENCE"/>
    <property type="match status" value="1"/>
</dbReference>
<dbReference type="Pfam" id="PF10604">
    <property type="entry name" value="Polyketide_cyc2"/>
    <property type="match status" value="1"/>
</dbReference>
<dbReference type="InterPro" id="IPR023393">
    <property type="entry name" value="START-like_dom_sf"/>
</dbReference>
<organism evidence="3 4">
    <name type="scientific">Streptomyces oryzae</name>
    <dbReference type="NCBI Taxonomy" id="1434886"/>
    <lineage>
        <taxon>Bacteria</taxon>
        <taxon>Bacillati</taxon>
        <taxon>Actinomycetota</taxon>
        <taxon>Actinomycetes</taxon>
        <taxon>Kitasatosporales</taxon>
        <taxon>Streptomycetaceae</taxon>
        <taxon>Streptomyces</taxon>
    </lineage>
</organism>
<evidence type="ECO:0000313" key="4">
    <source>
        <dbReference type="Proteomes" id="UP001519064"/>
    </source>
</evidence>
<feature type="transmembrane region" description="Helical" evidence="2">
    <location>
        <begin position="31"/>
        <end position="48"/>
    </location>
</feature>
<feature type="region of interest" description="Disordered" evidence="1">
    <location>
        <begin position="1"/>
        <end position="21"/>
    </location>
</feature>
<protein>
    <submittedName>
        <fullName evidence="3">SRPBCC domain-containing protein</fullName>
    </submittedName>
</protein>
<dbReference type="EMBL" id="JADKMA010000157">
    <property type="protein sequence ID" value="MBO8194958.1"/>
    <property type="molecule type" value="Genomic_DNA"/>
</dbReference>
<dbReference type="CDD" id="cd07822">
    <property type="entry name" value="SRPBCC_4"/>
    <property type="match status" value="1"/>
</dbReference>
<evidence type="ECO:0000256" key="1">
    <source>
        <dbReference type="SAM" id="MobiDB-lite"/>
    </source>
</evidence>
<keyword evidence="2" id="KW-1133">Transmembrane helix</keyword>
<evidence type="ECO:0000256" key="2">
    <source>
        <dbReference type="SAM" id="Phobius"/>
    </source>
</evidence>
<gene>
    <name evidence="3" type="ORF">ITI46_25370</name>
</gene>
<keyword evidence="4" id="KW-1185">Reference proteome</keyword>
<proteinExistence type="predicted"/>
<dbReference type="Proteomes" id="UP001519064">
    <property type="component" value="Unassembled WGS sequence"/>
</dbReference>
<dbReference type="Gene3D" id="3.30.530.20">
    <property type="match status" value="1"/>
</dbReference>
<keyword evidence="2" id="KW-0472">Membrane</keyword>
<dbReference type="InterPro" id="IPR019587">
    <property type="entry name" value="Polyketide_cyclase/dehydratase"/>
</dbReference>
<dbReference type="SUPFAM" id="SSF55961">
    <property type="entry name" value="Bet v1-like"/>
    <property type="match status" value="1"/>
</dbReference>
<keyword evidence="2" id="KW-0812">Transmembrane</keyword>
<accession>A0ABS3XHR8</accession>
<comment type="caution">
    <text evidence="3">The sequence shown here is derived from an EMBL/GenBank/DDBJ whole genome shotgun (WGS) entry which is preliminary data.</text>
</comment>